<dbReference type="OrthoDB" id="9810334at2"/>
<protein>
    <recommendedName>
        <fullName evidence="2">Antitoxin</fullName>
    </recommendedName>
</protein>
<dbReference type="RefSeq" id="WP_147705170.1">
    <property type="nucleotide sequence ID" value="NZ_VDUY01000006.1"/>
</dbReference>
<dbReference type="AlphaFoldDB" id="A0A5C8NS09"/>
<dbReference type="Proteomes" id="UP000321548">
    <property type="component" value="Unassembled WGS sequence"/>
</dbReference>
<dbReference type="SUPFAM" id="SSF143120">
    <property type="entry name" value="YefM-like"/>
    <property type="match status" value="1"/>
</dbReference>
<reference evidence="3 4" key="1">
    <citation type="submission" date="2019-06" db="EMBL/GenBank/DDBJ databases">
        <title>Quisquiliibacterium sp. nov., isolated from a maize field.</title>
        <authorList>
            <person name="Lin S.-Y."/>
            <person name="Tsai C.-F."/>
            <person name="Young C.-C."/>
        </authorList>
    </citation>
    <scope>NUCLEOTIDE SEQUENCE [LARGE SCALE GENOMIC DNA]</scope>
    <source>
        <strain evidence="3 4">CC-CFT501</strain>
    </source>
</reference>
<dbReference type="Pfam" id="PF02604">
    <property type="entry name" value="PhdYeFM_antitox"/>
    <property type="match status" value="1"/>
</dbReference>
<evidence type="ECO:0000313" key="4">
    <source>
        <dbReference type="Proteomes" id="UP000321548"/>
    </source>
</evidence>
<comment type="caution">
    <text evidence="3">The sequence shown here is derived from an EMBL/GenBank/DDBJ whole genome shotgun (WGS) entry which is preliminary data.</text>
</comment>
<organism evidence="3 4">
    <name type="scientific">Zeimonas arvi</name>
    <dbReference type="NCBI Taxonomy" id="2498847"/>
    <lineage>
        <taxon>Bacteria</taxon>
        <taxon>Pseudomonadati</taxon>
        <taxon>Pseudomonadota</taxon>
        <taxon>Betaproteobacteria</taxon>
        <taxon>Burkholderiales</taxon>
        <taxon>Burkholderiaceae</taxon>
        <taxon>Zeimonas</taxon>
    </lineage>
</organism>
<dbReference type="Gene3D" id="3.40.1620.10">
    <property type="entry name" value="YefM-like domain"/>
    <property type="match status" value="1"/>
</dbReference>
<evidence type="ECO:0000313" key="3">
    <source>
        <dbReference type="EMBL" id="TXL64109.1"/>
    </source>
</evidence>
<comment type="similarity">
    <text evidence="1 2">Belongs to the phD/YefM antitoxin family.</text>
</comment>
<gene>
    <name evidence="3" type="ORF">FHP08_14295</name>
</gene>
<dbReference type="InterPro" id="IPR006442">
    <property type="entry name" value="Antitoxin_Phd/YefM"/>
</dbReference>
<accession>A0A5C8NS09</accession>
<sequence length="90" mass="10076">MITEVGAVNLRQNLGELLKQVQHRKDSIVIIQDGKQVAALVDAALFARILRMRERFDALSDRIAQAYSDVPAEECVAEIDKAVAAVRMRR</sequence>
<comment type="function">
    <text evidence="2">Antitoxin component of a type II toxin-antitoxin (TA) system.</text>
</comment>
<proteinExistence type="inferred from homology"/>
<dbReference type="NCBIfam" id="TIGR01552">
    <property type="entry name" value="phd_fam"/>
    <property type="match status" value="1"/>
</dbReference>
<dbReference type="EMBL" id="VDUY01000006">
    <property type="protein sequence ID" value="TXL64109.1"/>
    <property type="molecule type" value="Genomic_DNA"/>
</dbReference>
<keyword evidence="4" id="KW-1185">Reference proteome</keyword>
<name>A0A5C8NS09_9BURK</name>
<evidence type="ECO:0000256" key="1">
    <source>
        <dbReference type="ARBA" id="ARBA00009981"/>
    </source>
</evidence>
<evidence type="ECO:0000256" key="2">
    <source>
        <dbReference type="RuleBase" id="RU362080"/>
    </source>
</evidence>
<dbReference type="InterPro" id="IPR036165">
    <property type="entry name" value="YefM-like_sf"/>
</dbReference>